<feature type="domain" description="Glycine zipper-like" evidence="3">
    <location>
        <begin position="29"/>
        <end position="76"/>
    </location>
</feature>
<evidence type="ECO:0000259" key="3">
    <source>
        <dbReference type="Pfam" id="PF26273"/>
    </source>
</evidence>
<keyword evidence="5" id="KW-1185">Reference proteome</keyword>
<keyword evidence="2" id="KW-0812">Transmembrane</keyword>
<keyword evidence="2" id="KW-1133">Transmembrane helix</keyword>
<reference evidence="4" key="1">
    <citation type="submission" date="2022-07" db="EMBL/GenBank/DDBJ databases">
        <title>Enhanced cultured diversity of the mouse gut microbiota enables custom-made synthetic communities.</title>
        <authorList>
            <person name="Afrizal A."/>
        </authorList>
    </citation>
    <scope>NUCLEOTIDE SEQUENCE</scope>
    <source>
        <strain evidence="4">DSM 28593</strain>
    </source>
</reference>
<evidence type="ECO:0000313" key="4">
    <source>
        <dbReference type="EMBL" id="MCR1900146.1"/>
    </source>
</evidence>
<accession>A0AAE3HH93</accession>
<protein>
    <recommendedName>
        <fullName evidence="3">Glycine zipper-like domain-containing protein</fullName>
    </recommendedName>
</protein>
<evidence type="ECO:0000256" key="2">
    <source>
        <dbReference type="SAM" id="Phobius"/>
    </source>
</evidence>
<feature type="region of interest" description="Disordered" evidence="1">
    <location>
        <begin position="1"/>
        <end position="23"/>
    </location>
</feature>
<organism evidence="4 5">
    <name type="scientific">Irregularibacter muris</name>
    <dbReference type="NCBI Taxonomy" id="1796619"/>
    <lineage>
        <taxon>Bacteria</taxon>
        <taxon>Bacillati</taxon>
        <taxon>Bacillota</taxon>
        <taxon>Clostridia</taxon>
        <taxon>Eubacteriales</taxon>
        <taxon>Eubacteriaceae</taxon>
        <taxon>Irregularibacter</taxon>
    </lineage>
</organism>
<dbReference type="RefSeq" id="WP_257533205.1">
    <property type="nucleotide sequence ID" value="NZ_JANKAS010000020.1"/>
</dbReference>
<feature type="transmembrane region" description="Helical" evidence="2">
    <location>
        <begin position="34"/>
        <end position="52"/>
    </location>
</feature>
<gene>
    <name evidence="4" type="ORF">NSA47_14355</name>
</gene>
<proteinExistence type="predicted"/>
<dbReference type="Pfam" id="PF26273">
    <property type="entry name" value="Gly_zipper"/>
    <property type="match status" value="1"/>
</dbReference>
<dbReference type="Proteomes" id="UP001205748">
    <property type="component" value="Unassembled WGS sequence"/>
</dbReference>
<dbReference type="InterPro" id="IPR058598">
    <property type="entry name" value="Gly_zipper-like_dom"/>
</dbReference>
<name>A0AAE3HH93_9FIRM</name>
<dbReference type="EMBL" id="JANKAS010000020">
    <property type="protein sequence ID" value="MCR1900146.1"/>
    <property type="molecule type" value="Genomic_DNA"/>
</dbReference>
<comment type="caution">
    <text evidence="4">The sequence shown here is derived from an EMBL/GenBank/DDBJ whole genome shotgun (WGS) entry which is preliminary data.</text>
</comment>
<feature type="transmembrane region" description="Helical" evidence="2">
    <location>
        <begin position="58"/>
        <end position="77"/>
    </location>
</feature>
<keyword evidence="2" id="KW-0472">Membrane</keyword>
<sequence length="81" mass="8766">MDNHNKTNNGDLEKNIHELEDKDMDKSDKNQTNYLGVFLPIGTALGVSFGIIFDNLAIGISIGTALGVLMGTIVQSTKTEK</sequence>
<evidence type="ECO:0000313" key="5">
    <source>
        <dbReference type="Proteomes" id="UP001205748"/>
    </source>
</evidence>
<dbReference type="AlphaFoldDB" id="A0AAE3HH93"/>
<evidence type="ECO:0000256" key="1">
    <source>
        <dbReference type="SAM" id="MobiDB-lite"/>
    </source>
</evidence>